<gene>
    <name evidence="1" type="ordered locus">A1C_00040</name>
</gene>
<dbReference type="Proteomes" id="UP000006830">
    <property type="component" value="Chromosome"/>
</dbReference>
<protein>
    <submittedName>
        <fullName evidence="1">Uncharacterized protein</fullName>
    </submittedName>
</protein>
<dbReference type="KEGG" id="rak:A1C_00040"/>
<evidence type="ECO:0000313" key="1">
    <source>
        <dbReference type="EMBL" id="ABV74345.1"/>
    </source>
</evidence>
<organism evidence="1 2">
    <name type="scientific">Rickettsia akari (strain Hartford)</name>
    <dbReference type="NCBI Taxonomy" id="293614"/>
    <lineage>
        <taxon>Bacteria</taxon>
        <taxon>Pseudomonadati</taxon>
        <taxon>Pseudomonadota</taxon>
        <taxon>Alphaproteobacteria</taxon>
        <taxon>Rickettsiales</taxon>
        <taxon>Rickettsiaceae</taxon>
        <taxon>Rickettsieae</taxon>
        <taxon>Rickettsia</taxon>
        <taxon>spotted fever group</taxon>
    </lineage>
</organism>
<dbReference type="HOGENOM" id="CLU_3275887_0_0_5"/>
<evidence type="ECO:0000313" key="2">
    <source>
        <dbReference type="Proteomes" id="UP000006830"/>
    </source>
</evidence>
<keyword evidence="2" id="KW-1185">Reference proteome</keyword>
<accession>A8GLS0</accession>
<proteinExistence type="predicted"/>
<dbReference type="AlphaFoldDB" id="A8GLS0"/>
<name>A8GLS0_RICAH</name>
<dbReference type="EMBL" id="CP000847">
    <property type="protein sequence ID" value="ABV74345.1"/>
    <property type="molecule type" value="Genomic_DNA"/>
</dbReference>
<reference evidence="1" key="1">
    <citation type="submission" date="2007-09" db="EMBL/GenBank/DDBJ databases">
        <title>Complete Genome Sequence of Rickettsia akari.</title>
        <authorList>
            <person name="Madan A."/>
            <person name="Fahey J."/>
            <person name="Helton E."/>
            <person name="Ketteman M."/>
            <person name="Madan A."/>
            <person name="Rodrigues S."/>
            <person name="Sanchez A."/>
            <person name="Whiting M."/>
            <person name="Dasch G."/>
            <person name="Eremeeva M."/>
        </authorList>
    </citation>
    <scope>NUCLEOTIDE SEQUENCE</scope>
    <source>
        <strain evidence="1">Hartford</strain>
    </source>
</reference>
<sequence length="41" mass="4430">MLFATTFSYDLSLIIAVNLLSAAISPSTVTVLENFHTLVLC</sequence>